<evidence type="ECO:0000256" key="1">
    <source>
        <dbReference type="ARBA" id="ARBA00004414"/>
    </source>
</evidence>
<keyword evidence="6" id="KW-0862">Zinc</keyword>
<feature type="domain" description="LITAF" evidence="9">
    <location>
        <begin position="5"/>
        <end position="90"/>
    </location>
</feature>
<evidence type="ECO:0000256" key="3">
    <source>
        <dbReference type="ARBA" id="ARBA00004630"/>
    </source>
</evidence>
<dbReference type="InterPro" id="IPR037519">
    <property type="entry name" value="LITAF_fam"/>
</dbReference>
<evidence type="ECO:0000256" key="2">
    <source>
        <dbReference type="ARBA" id="ARBA00004481"/>
    </source>
</evidence>
<dbReference type="InterPro" id="IPR006629">
    <property type="entry name" value="LITAF"/>
</dbReference>
<dbReference type="RefSeq" id="XP_014662384.1">
    <property type="nucleotide sequence ID" value="XM_014806898.1"/>
</dbReference>
<feature type="transmembrane region" description="Helical" evidence="8">
    <location>
        <begin position="44"/>
        <end position="67"/>
    </location>
</feature>
<gene>
    <name evidence="11" type="primary">LOC106805346</name>
</gene>
<evidence type="ECO:0000256" key="4">
    <source>
        <dbReference type="ARBA" id="ARBA00005975"/>
    </source>
</evidence>
<dbReference type="PANTHER" id="PTHR23292:SF46">
    <property type="entry name" value="LIPOPOLYSACCHARIDE-INDUCED TUMOR NECROSIS FACTOR-ALPHA FACTOR HOMOLOG"/>
    <property type="match status" value="1"/>
</dbReference>
<comment type="similarity">
    <text evidence="4">Belongs to the CDIP1/LITAF family.</text>
</comment>
<keyword evidence="5" id="KW-0479">Metal-binding</keyword>
<evidence type="ECO:0000256" key="6">
    <source>
        <dbReference type="ARBA" id="ARBA00022833"/>
    </source>
</evidence>
<evidence type="ECO:0000256" key="5">
    <source>
        <dbReference type="ARBA" id="ARBA00022723"/>
    </source>
</evidence>
<keyword evidence="7 8" id="KW-0472">Membrane</keyword>
<dbReference type="SMART" id="SM00714">
    <property type="entry name" value="LITAF"/>
    <property type="match status" value="1"/>
</dbReference>
<proteinExistence type="inferred from homology"/>
<sequence>MPSAQTTVMIARQHNLMSPRPIQMQCPNCNASVVTMTERVTGTMVYALALVLCVVGCFAGCCLLPFFIPELKDVHHYCPTCRYHIGIYKKDFG</sequence>
<dbReference type="Pfam" id="PF10601">
    <property type="entry name" value="zf-LITAF-like"/>
    <property type="match status" value="1"/>
</dbReference>
<name>A0ABM1DR13_PRICU</name>
<organism evidence="10 11">
    <name type="scientific">Priapulus caudatus</name>
    <name type="common">Priapulid worm</name>
    <dbReference type="NCBI Taxonomy" id="37621"/>
    <lineage>
        <taxon>Eukaryota</taxon>
        <taxon>Metazoa</taxon>
        <taxon>Ecdysozoa</taxon>
        <taxon>Scalidophora</taxon>
        <taxon>Priapulida</taxon>
        <taxon>Priapulimorpha</taxon>
        <taxon>Priapulimorphida</taxon>
        <taxon>Priapulidae</taxon>
        <taxon>Priapulus</taxon>
    </lineage>
</organism>
<dbReference type="PANTHER" id="PTHR23292">
    <property type="entry name" value="LIPOPOLYSACCHARIDE-INDUCED TUMOR NECROSIS FACTOR-ALPHA FACTOR"/>
    <property type="match status" value="1"/>
</dbReference>
<comment type="subcellular location">
    <subcellularLocation>
        <location evidence="2">Endosome membrane</location>
        <topology evidence="2">Peripheral membrane protein</topology>
    </subcellularLocation>
    <subcellularLocation>
        <location evidence="1">Late endosome membrane</location>
    </subcellularLocation>
    <subcellularLocation>
        <location evidence="3">Lysosome membrane</location>
        <topology evidence="3">Peripheral membrane protein</topology>
        <orientation evidence="3">Cytoplasmic side</orientation>
    </subcellularLocation>
</comment>
<keyword evidence="8" id="KW-1133">Transmembrane helix</keyword>
<evidence type="ECO:0000259" key="9">
    <source>
        <dbReference type="PROSITE" id="PS51837"/>
    </source>
</evidence>
<protein>
    <submittedName>
        <fullName evidence="11">Lipopolysaccharide-induced tumor necrosis factor-alpha factor homolog</fullName>
    </submittedName>
</protein>
<dbReference type="PROSITE" id="PS51837">
    <property type="entry name" value="LITAF"/>
    <property type="match status" value="1"/>
</dbReference>
<evidence type="ECO:0000313" key="10">
    <source>
        <dbReference type="Proteomes" id="UP000695022"/>
    </source>
</evidence>
<accession>A0ABM1DR13</accession>
<evidence type="ECO:0000256" key="8">
    <source>
        <dbReference type="SAM" id="Phobius"/>
    </source>
</evidence>
<evidence type="ECO:0000256" key="7">
    <source>
        <dbReference type="ARBA" id="ARBA00023136"/>
    </source>
</evidence>
<dbReference type="GeneID" id="106805346"/>
<evidence type="ECO:0000313" key="11">
    <source>
        <dbReference type="RefSeq" id="XP_014662384.1"/>
    </source>
</evidence>
<reference evidence="11" key="1">
    <citation type="submission" date="2025-08" db="UniProtKB">
        <authorList>
            <consortium name="RefSeq"/>
        </authorList>
    </citation>
    <scope>IDENTIFICATION</scope>
</reference>
<keyword evidence="10" id="KW-1185">Reference proteome</keyword>
<keyword evidence="8" id="KW-0812">Transmembrane</keyword>
<dbReference type="Proteomes" id="UP000695022">
    <property type="component" value="Unplaced"/>
</dbReference>